<dbReference type="Gene3D" id="3.10.290.10">
    <property type="entry name" value="RNA-binding S4 domain"/>
    <property type="match status" value="1"/>
</dbReference>
<dbReference type="InterPro" id="IPR002877">
    <property type="entry name" value="RNA_MeTrfase_FtsJ_dom"/>
</dbReference>
<evidence type="ECO:0000256" key="1">
    <source>
        <dbReference type="ARBA" id="ARBA00022884"/>
    </source>
</evidence>
<keyword evidence="5" id="KW-0489">Methyltransferase</keyword>
<evidence type="ECO:0000256" key="3">
    <source>
        <dbReference type="PROSITE-ProRule" id="PRU00182"/>
    </source>
</evidence>
<gene>
    <name evidence="5" type="ORF">ENT77_03235</name>
</gene>
<dbReference type="SMART" id="SM00363">
    <property type="entry name" value="S4"/>
    <property type="match status" value="1"/>
</dbReference>
<dbReference type="PIRSF" id="PIRSF005578">
    <property type="entry name" value="TlyA"/>
    <property type="match status" value="1"/>
</dbReference>
<dbReference type="InterPro" id="IPR002942">
    <property type="entry name" value="S4_RNA-bd"/>
</dbReference>
<dbReference type="AlphaFoldDB" id="A0A7C4GD36"/>
<evidence type="ECO:0000256" key="2">
    <source>
        <dbReference type="ARBA" id="ARBA00029460"/>
    </source>
</evidence>
<name>A0A7C4GD36_9BACT</name>
<dbReference type="InterPro" id="IPR047048">
    <property type="entry name" value="TlyA"/>
</dbReference>
<dbReference type="CDD" id="cd00165">
    <property type="entry name" value="S4"/>
    <property type="match status" value="1"/>
</dbReference>
<dbReference type="NCBIfam" id="TIGR00478">
    <property type="entry name" value="tly"/>
    <property type="match status" value="1"/>
</dbReference>
<proteinExistence type="inferred from homology"/>
<evidence type="ECO:0000259" key="4">
    <source>
        <dbReference type="SMART" id="SM00363"/>
    </source>
</evidence>
<dbReference type="SUPFAM" id="SSF55174">
    <property type="entry name" value="Alpha-L RNA-binding motif"/>
    <property type="match status" value="1"/>
</dbReference>
<dbReference type="PANTHER" id="PTHR32319:SF0">
    <property type="entry name" value="BACTERIAL HEMOLYSIN-LIKE PROTEIN"/>
    <property type="match status" value="1"/>
</dbReference>
<dbReference type="SUPFAM" id="SSF53335">
    <property type="entry name" value="S-adenosyl-L-methionine-dependent methyltransferases"/>
    <property type="match status" value="1"/>
</dbReference>
<dbReference type="GO" id="GO:0032259">
    <property type="term" value="P:methylation"/>
    <property type="evidence" value="ECO:0007669"/>
    <property type="project" value="UniProtKB-KW"/>
</dbReference>
<comment type="caution">
    <text evidence="5">The sequence shown here is derived from an EMBL/GenBank/DDBJ whole genome shotgun (WGS) entry which is preliminary data.</text>
</comment>
<organism evidence="5">
    <name type="scientific">Fervidobacterium thailandense</name>
    <dbReference type="NCBI Taxonomy" id="1008305"/>
    <lineage>
        <taxon>Bacteria</taxon>
        <taxon>Thermotogati</taxon>
        <taxon>Thermotogota</taxon>
        <taxon>Thermotogae</taxon>
        <taxon>Thermotogales</taxon>
        <taxon>Fervidobacteriaceae</taxon>
        <taxon>Fervidobacterium</taxon>
    </lineage>
</organism>
<dbReference type="Gene3D" id="3.40.50.150">
    <property type="entry name" value="Vaccinia Virus protein VP39"/>
    <property type="match status" value="1"/>
</dbReference>
<dbReference type="InterPro" id="IPR004538">
    <property type="entry name" value="Hemolysin_A/TlyA"/>
</dbReference>
<accession>A0A7C4GD36</accession>
<dbReference type="Pfam" id="PF01479">
    <property type="entry name" value="S4"/>
    <property type="match status" value="1"/>
</dbReference>
<dbReference type="GO" id="GO:0008168">
    <property type="term" value="F:methyltransferase activity"/>
    <property type="evidence" value="ECO:0007669"/>
    <property type="project" value="UniProtKB-KW"/>
</dbReference>
<dbReference type="PROSITE" id="PS50889">
    <property type="entry name" value="S4"/>
    <property type="match status" value="1"/>
</dbReference>
<protein>
    <submittedName>
        <fullName evidence="5">TlyA family RNA methyltransferase</fullName>
    </submittedName>
</protein>
<evidence type="ECO:0000313" key="5">
    <source>
        <dbReference type="EMBL" id="HGU40193.1"/>
    </source>
</evidence>
<dbReference type="EMBL" id="DSZY01000014">
    <property type="protein sequence ID" value="HGU40193.1"/>
    <property type="molecule type" value="Genomic_DNA"/>
</dbReference>
<dbReference type="PANTHER" id="PTHR32319">
    <property type="entry name" value="BACTERIAL HEMOLYSIN-LIKE PROTEIN"/>
    <property type="match status" value="1"/>
</dbReference>
<dbReference type="Pfam" id="PF01728">
    <property type="entry name" value="FtsJ"/>
    <property type="match status" value="1"/>
</dbReference>
<dbReference type="InterPro" id="IPR036986">
    <property type="entry name" value="S4_RNA-bd_sf"/>
</dbReference>
<sequence>MEQNLSIDGCGNLDLRPRKSLRLDLLLVERGFAESRTKAQWLIESGCVKLNGTICTKPSKKVTGNDAIEVAKNLKYVSRAGYKLEGLFEEIQLELFGTVVCDIGSSTGGFVDFFLQHGVSKVYSVDVNIEQLHEKLRADPRVIQIRANAKDLVPSLFEDELDYISVDVSFISVTKLVHSLKAISSEKTNLIILIKPQFEISHGHKGVVRNKLMHFEAIRNVLSAYQSAGFRCKYLTFSKIKGVEGNIEFFAVLSKAEEKNICNEITEDDIITVVERAWEDNG</sequence>
<keyword evidence="1 3" id="KW-0694">RNA-binding</keyword>
<dbReference type="InterPro" id="IPR029063">
    <property type="entry name" value="SAM-dependent_MTases_sf"/>
</dbReference>
<dbReference type="GO" id="GO:0003723">
    <property type="term" value="F:RNA binding"/>
    <property type="evidence" value="ECO:0007669"/>
    <property type="project" value="UniProtKB-KW"/>
</dbReference>
<comment type="similarity">
    <text evidence="2">Belongs to the TlyA family.</text>
</comment>
<reference evidence="5" key="1">
    <citation type="journal article" date="2020" name="mSystems">
        <title>Genome- and Community-Level Interaction Insights into Carbon Utilization and Element Cycling Functions of Hydrothermarchaeota in Hydrothermal Sediment.</title>
        <authorList>
            <person name="Zhou Z."/>
            <person name="Liu Y."/>
            <person name="Xu W."/>
            <person name="Pan J."/>
            <person name="Luo Z.H."/>
            <person name="Li M."/>
        </authorList>
    </citation>
    <scope>NUCLEOTIDE SEQUENCE [LARGE SCALE GENOMIC DNA]</scope>
    <source>
        <strain evidence="5">SpSt-609</strain>
    </source>
</reference>
<feature type="domain" description="RNA-binding S4" evidence="4">
    <location>
        <begin position="21"/>
        <end position="85"/>
    </location>
</feature>
<keyword evidence="5" id="KW-0808">Transferase</keyword>